<evidence type="ECO:0000313" key="4">
    <source>
        <dbReference type="Proteomes" id="UP001596411"/>
    </source>
</evidence>
<comment type="caution">
    <text evidence="3">The sequence shown here is derived from an EMBL/GenBank/DDBJ whole genome shotgun (WGS) entry which is preliminary data.</text>
</comment>
<dbReference type="EMBL" id="JBHSZP010000014">
    <property type="protein sequence ID" value="MFC7089616.1"/>
    <property type="molecule type" value="Genomic_DNA"/>
</dbReference>
<feature type="transmembrane region" description="Helical" evidence="2">
    <location>
        <begin position="150"/>
        <end position="171"/>
    </location>
</feature>
<evidence type="ECO:0000256" key="1">
    <source>
        <dbReference type="SAM" id="MobiDB-lite"/>
    </source>
</evidence>
<dbReference type="RefSeq" id="WP_346060986.1">
    <property type="nucleotide sequence ID" value="NZ_BAAADR010000002.1"/>
</dbReference>
<proteinExistence type="predicted"/>
<keyword evidence="2" id="KW-0472">Membrane</keyword>
<feature type="region of interest" description="Disordered" evidence="1">
    <location>
        <begin position="345"/>
        <end position="399"/>
    </location>
</feature>
<sequence length="399" mass="46027">MSPTETDPRPAPDSYTETAYRADAIPEQSYAPHNEMLRGRILEARLPWGSYLGLNPTTYQYSDLWYREYQYIGDDYHDYTMINETRWSQQVDENVGGIYRICRFLLFLYSHGFSFILPGGGRAGGGVLFTGIMAFGTPLFIFSADIWFQGLIPLAIISAFCGFATLILHLWDKYELRFYKRNRNWTDELAFCRRTGMVKTPIGDFPFYEFDAFLEMTVGTQGSQFHSLKLIHRYPHRSRLPHTKHPLEFSFSVDGSIAQRYAAWDMLQRYMDVSQPLPDVPELEPFRHLDPTTRAHDEAGKRGRPATYWRDLYARASEAELKALREAHRAEVDSAAWGGRPDLMERSVPNFGEARRSEPQDVNAYGRFPWKAGPLVERPEAASPEDSPRETPRQEPPPR</sequence>
<protein>
    <submittedName>
        <fullName evidence="3">Uncharacterized protein</fullName>
    </submittedName>
</protein>
<evidence type="ECO:0000256" key="2">
    <source>
        <dbReference type="SAM" id="Phobius"/>
    </source>
</evidence>
<dbReference type="Proteomes" id="UP001596411">
    <property type="component" value="Unassembled WGS sequence"/>
</dbReference>
<reference evidence="4" key="1">
    <citation type="journal article" date="2019" name="Int. J. Syst. Evol. Microbiol.">
        <title>The Global Catalogue of Microorganisms (GCM) 10K type strain sequencing project: providing services to taxonomists for standard genome sequencing and annotation.</title>
        <authorList>
            <consortium name="The Broad Institute Genomics Platform"/>
            <consortium name="The Broad Institute Genome Sequencing Center for Infectious Disease"/>
            <person name="Wu L."/>
            <person name="Ma J."/>
        </authorList>
    </citation>
    <scope>NUCLEOTIDE SEQUENCE [LARGE SCALE GENOMIC DNA]</scope>
    <source>
        <strain evidence="4">CGMCC 1.13666</strain>
    </source>
</reference>
<accession>A0ABW2EU94</accession>
<feature type="compositionally biased region" description="Basic and acidic residues" evidence="1">
    <location>
        <begin position="386"/>
        <end position="399"/>
    </location>
</feature>
<evidence type="ECO:0000313" key="3">
    <source>
        <dbReference type="EMBL" id="MFC7089616.1"/>
    </source>
</evidence>
<name>A0ABW2EU94_9GAMM</name>
<keyword evidence="4" id="KW-1185">Reference proteome</keyword>
<gene>
    <name evidence="3" type="ORF">ACFQH5_08645</name>
</gene>
<feature type="transmembrane region" description="Helical" evidence="2">
    <location>
        <begin position="97"/>
        <end position="117"/>
    </location>
</feature>
<keyword evidence="2" id="KW-1133">Transmembrane helix</keyword>
<keyword evidence="2" id="KW-0812">Transmembrane</keyword>
<organism evidence="3 4">
    <name type="scientific">Halomonas salifodinae</name>
    <dbReference type="NCBI Taxonomy" id="438745"/>
    <lineage>
        <taxon>Bacteria</taxon>
        <taxon>Pseudomonadati</taxon>
        <taxon>Pseudomonadota</taxon>
        <taxon>Gammaproteobacteria</taxon>
        <taxon>Oceanospirillales</taxon>
        <taxon>Halomonadaceae</taxon>
        <taxon>Halomonas</taxon>
    </lineage>
</organism>